<dbReference type="SUPFAM" id="SSF48371">
    <property type="entry name" value="ARM repeat"/>
    <property type="match status" value="1"/>
</dbReference>
<dbReference type="GO" id="GO:0032053">
    <property type="term" value="P:ciliary basal body organization"/>
    <property type="evidence" value="ECO:0007669"/>
    <property type="project" value="TreeGrafter"/>
</dbReference>
<comment type="caution">
    <text evidence="3">The sequence shown here is derived from an EMBL/GenBank/DDBJ whole genome shotgun (WGS) entry which is preliminary data.</text>
</comment>
<feature type="region of interest" description="Disordered" evidence="1">
    <location>
        <begin position="317"/>
        <end position="355"/>
    </location>
</feature>
<dbReference type="Proteomes" id="UP000639338">
    <property type="component" value="Unassembled WGS sequence"/>
</dbReference>
<dbReference type="GO" id="GO:0036064">
    <property type="term" value="C:ciliary basal body"/>
    <property type="evidence" value="ECO:0007669"/>
    <property type="project" value="InterPro"/>
</dbReference>
<dbReference type="InterPro" id="IPR029249">
    <property type="entry name" value="Rotatin_N"/>
</dbReference>
<dbReference type="OrthoDB" id="428850at2759"/>
<accession>A0A835CT80</accession>
<evidence type="ECO:0000313" key="4">
    <source>
        <dbReference type="Proteomes" id="UP000639338"/>
    </source>
</evidence>
<dbReference type="GO" id="GO:0010457">
    <property type="term" value="P:centriole-centriole cohesion"/>
    <property type="evidence" value="ECO:0007669"/>
    <property type="project" value="TreeGrafter"/>
</dbReference>
<dbReference type="InterPro" id="IPR030791">
    <property type="entry name" value="Rotatin"/>
</dbReference>
<gene>
    <name evidence="3" type="ORF">HCN44_004589</name>
</gene>
<organism evidence="3 4">
    <name type="scientific">Aphidius gifuensis</name>
    <name type="common">Parasitoid wasp</name>
    <dbReference type="NCBI Taxonomy" id="684658"/>
    <lineage>
        <taxon>Eukaryota</taxon>
        <taxon>Metazoa</taxon>
        <taxon>Ecdysozoa</taxon>
        <taxon>Arthropoda</taxon>
        <taxon>Hexapoda</taxon>
        <taxon>Insecta</taxon>
        <taxon>Pterygota</taxon>
        <taxon>Neoptera</taxon>
        <taxon>Endopterygota</taxon>
        <taxon>Hymenoptera</taxon>
        <taxon>Apocrita</taxon>
        <taxon>Ichneumonoidea</taxon>
        <taxon>Braconidae</taxon>
        <taxon>Aphidiinae</taxon>
        <taxon>Aphidius</taxon>
    </lineage>
</organism>
<feature type="compositionally biased region" description="Low complexity" evidence="1">
    <location>
        <begin position="317"/>
        <end position="327"/>
    </location>
</feature>
<dbReference type="GO" id="GO:0005814">
    <property type="term" value="C:centriole"/>
    <property type="evidence" value="ECO:0007669"/>
    <property type="project" value="TreeGrafter"/>
</dbReference>
<dbReference type="EMBL" id="JACMRX010000002">
    <property type="protein sequence ID" value="KAF7995117.1"/>
    <property type="molecule type" value="Genomic_DNA"/>
</dbReference>
<keyword evidence="4" id="KW-1185">Reference proteome</keyword>
<evidence type="ECO:0000259" key="2">
    <source>
        <dbReference type="Pfam" id="PF14726"/>
    </source>
</evidence>
<protein>
    <recommendedName>
        <fullName evidence="2">Rotatin N-terminal domain-containing protein</fullName>
    </recommendedName>
</protein>
<proteinExistence type="predicted"/>
<feature type="compositionally biased region" description="Polar residues" evidence="1">
    <location>
        <begin position="338"/>
        <end position="355"/>
    </location>
</feature>
<dbReference type="GO" id="GO:0005813">
    <property type="term" value="C:centrosome"/>
    <property type="evidence" value="ECO:0007669"/>
    <property type="project" value="InterPro"/>
</dbReference>
<evidence type="ECO:0000256" key="1">
    <source>
        <dbReference type="SAM" id="MobiDB-lite"/>
    </source>
</evidence>
<dbReference type="PANTHER" id="PTHR31691">
    <property type="entry name" value="ROTATIN"/>
    <property type="match status" value="1"/>
</dbReference>
<evidence type="ECO:0000313" key="3">
    <source>
        <dbReference type="EMBL" id="KAF7995117.1"/>
    </source>
</evidence>
<name>A0A835CT80_APHGI</name>
<dbReference type="Pfam" id="PF14726">
    <property type="entry name" value="RTTN_N"/>
    <property type="match status" value="1"/>
</dbReference>
<sequence length="2145" mass="247532">MINANPITNVHVEKLGHKLNEIRSRALDNIISKLDHGFGCSCEAVKRELFNKLFTWFTFDTVPHQDKVLDLIKRLIINNFINIESYGKQRFQNEIDVLRSKLKPIWHEKLDQIEESAIKQRPNNQTYRIESTVNQKQQQQTTNYDQDNFETMQNDYQDNYHHQPDDNDLTINLEDTITTEPGTPISKSTDGAIKWLVMPWQPLVTSDIGVLSTVEEALKNQQDKNIIIHTCQLISDVMLQDFPAEVFLQRPTIITILQNIINISNKKNDKQLIITVLRVVLKLTRSLRYRIYYYCEPSIANKRQRVLGGLLDSCCSSTSSTSASTSTRPTENIDNRKNNFNNYQHSQTTDRSQSFDTTDDSILQLQQILLPGYCIETMGYILKLLIQQDDNYRQLEITKLIMDVLFELVELLNVILMPSIWLCNNELSMKIHHDLKTLMILYADVLEIYRNYCTIDYLKITYLYTLSLVMKMLSSLVPLEIADFVLPKKLKLELTLTIIDATIYLNYPNFHLNIQNYTRKFNDNDEIELLKLFDETKVITKSMKSAILILKNDDTIIDKNIIKIMYNSKRSIIYHKNFAIIKKYFYYFSIINDDIDDDDKSLINKLLLYLLANSDDDIRYESYKECLKIISLILGLELPVNNKDWKSISCLFDSKILTEIICHGLNDDVENIKNIAQDIMILLLKGKLQMGNNGWMNFLNSLLPIISLLQCHADNITILGKCILKMFDPDISEELNIELLDVLKCNIRFLYSSNDKIRDEAIYRLIYLLGIDKNSSQKLPKLLTLHGLPLSSIFIINTPSFIYKFIGNYQENNLLSLLDMLKYDNIEPSTKKSAIVQINVMLTDKKLHKLFLSNNGLSIILTIFDKCLIDNNYDYHTDTVIPIIGIIKLLLLSTNIIIHDLSMRIDVLFNILRTIFLYPNNDVVKNDVSQVLFILLYSEFIMKNFDNEKGSPSLPAIIINNMLPPFICKTHWKLSPNNTKNIDFIKISSNQLSMEFIRQYWIWEWYNGDDVLWTDFDIINKQNISDNLMINNDEFINLKLSSTGYCSHNQLTIIQNSNSHIEVTNSIDYLWMYIKLTNIIKSNNNLLILKTLKWEYTFEKFLLSHPTCKDDCDLFVDVLDYLNLLINIINDDNIIIWLSKTMKNMTKSLSDLLKNLDKNYQNIHYSVLKLVRSCSSLEKNLSIDNNSNDNDDDNNWSNFIELVISNLSPGDQQHFYNLVYLDWLLTSLAYLTSKCQWKTKKKNLINLGNSLIELIMSFHLNGAFSFMGLSMTKNSIICLNHVLQHVTYNYDDSSIFWYNDNRTLTWLPTLWINRDPLVRASALQFLAGLLRTQHTAEQLLHALALAPSELCQSLIKFIINRDEASIVREQACLALSSIIKNSNNDKAKYTESLKTNAILIYIEQNNVYHEISIILANIFLPQSLDDINYNEKSYESSVKSLSSSSTTTPTATITSDKTWSFTTKSVLQYYHCIDELSDKLNDNNDSNNLPQLLATPSLVTSICNFLNNLIIIGERDVVDKIYENSLDKYFIGCFMDIKKIYETIITSSCIDNIIEMFIGIITVLTNCITYCEEFATIINFSPDFFYQLFDFLNDKKYSYTNNNNMEYIKSLKIKLKTEIFNFISIMSLTDSQHIESIKTAIDLIGSDVLFKSIANSISCDNNNLRMSCIACLGYLLSQEITNNINNNNNELSFSKIMDNTIIQEYYDDDNKLCQVLVNINKLTIKKNDVNNEKINIKESTVSGKICKTLIHLLIAHNYAKTKKINKKLQRDKDLIISCLTNLLCVSIEAKKISIDNNLPDTCLLILKEIFTELNLQPYHIQRTSSEKKQNPLFNELKKYFNLLMNFSSNYCDGKIILAKNGITDMIHKLWAWIGLNDSTLVSVLKLIATLTTNCPEAAQSLTLTTTLPGTGLRKTPNTISLLNVIINLVTREIDKSSQFFNNEKLHYSFHILRNSVHVHECRIVITKSNLLQFFTKIHPLTTKRIKPWPLIEIYCLEFLIDFTYYDEGQLIVPKIIDGFDVIIELTKCKTITTKLLSLSILRNLVFNISNRPRILGSIEFINILRDILKSGSVAEIGIVGSILWSLITNNHKGKLIIKSAGFLQYIKECLGRLTLFKDQNNCQELGKMLQYVISILSNSDSNDVD</sequence>
<dbReference type="InterPro" id="IPR016024">
    <property type="entry name" value="ARM-type_fold"/>
</dbReference>
<feature type="domain" description="Rotatin N-terminal" evidence="2">
    <location>
        <begin position="21"/>
        <end position="115"/>
    </location>
</feature>
<reference evidence="3 4" key="1">
    <citation type="submission" date="2020-08" db="EMBL/GenBank/DDBJ databases">
        <title>Aphidius gifuensis genome sequencing and assembly.</title>
        <authorList>
            <person name="Du Z."/>
        </authorList>
    </citation>
    <scope>NUCLEOTIDE SEQUENCE [LARGE SCALE GENOMIC DNA]</scope>
    <source>
        <strain evidence="3">YNYX2018</strain>
        <tissue evidence="3">Adults</tissue>
    </source>
</reference>
<dbReference type="PANTHER" id="PTHR31691:SF1">
    <property type="entry name" value="ROTATIN"/>
    <property type="match status" value="1"/>
</dbReference>
<dbReference type="GO" id="GO:0007099">
    <property type="term" value="P:centriole replication"/>
    <property type="evidence" value="ECO:0007669"/>
    <property type="project" value="TreeGrafter"/>
</dbReference>